<reference evidence="2" key="2">
    <citation type="journal article" date="2023" name="IMA Fungus">
        <title>Comparative genomic study of the Penicillium genus elucidates a diverse pangenome and 15 lateral gene transfer events.</title>
        <authorList>
            <person name="Petersen C."/>
            <person name="Sorensen T."/>
            <person name="Nielsen M.R."/>
            <person name="Sondergaard T.E."/>
            <person name="Sorensen J.L."/>
            <person name="Fitzpatrick D.A."/>
            <person name="Frisvad J.C."/>
            <person name="Nielsen K.L."/>
        </authorList>
    </citation>
    <scope>NUCLEOTIDE SEQUENCE</scope>
    <source>
        <strain evidence="2">IBT 15544</strain>
    </source>
</reference>
<feature type="chain" id="PRO_5040955279" description="SH3b domain-containing protein" evidence="1">
    <location>
        <begin position="19"/>
        <end position="118"/>
    </location>
</feature>
<proteinExistence type="predicted"/>
<evidence type="ECO:0000313" key="2">
    <source>
        <dbReference type="EMBL" id="KAJ5191143.1"/>
    </source>
</evidence>
<protein>
    <recommendedName>
        <fullName evidence="4">SH3b domain-containing protein</fullName>
    </recommendedName>
</protein>
<reference evidence="2" key="1">
    <citation type="submission" date="2022-12" db="EMBL/GenBank/DDBJ databases">
        <authorList>
            <person name="Petersen C."/>
        </authorList>
    </citation>
    <scope>NUCLEOTIDE SEQUENCE</scope>
    <source>
        <strain evidence="2">IBT 15544</strain>
    </source>
</reference>
<dbReference type="RefSeq" id="XP_058304083.1">
    <property type="nucleotide sequence ID" value="XM_058457184.1"/>
</dbReference>
<dbReference type="AlphaFoldDB" id="A0A9W9J5U8"/>
<comment type="caution">
    <text evidence="2">The sequence shown here is derived from an EMBL/GenBank/DDBJ whole genome shotgun (WGS) entry which is preliminary data.</text>
</comment>
<organism evidence="2 3">
    <name type="scientific">Penicillium cinerascens</name>
    <dbReference type="NCBI Taxonomy" id="70096"/>
    <lineage>
        <taxon>Eukaryota</taxon>
        <taxon>Fungi</taxon>
        <taxon>Dikarya</taxon>
        <taxon>Ascomycota</taxon>
        <taxon>Pezizomycotina</taxon>
        <taxon>Eurotiomycetes</taxon>
        <taxon>Eurotiomycetidae</taxon>
        <taxon>Eurotiales</taxon>
        <taxon>Aspergillaceae</taxon>
        <taxon>Penicillium</taxon>
    </lineage>
</organism>
<evidence type="ECO:0000256" key="1">
    <source>
        <dbReference type="SAM" id="SignalP"/>
    </source>
</evidence>
<dbReference type="GeneID" id="83184485"/>
<keyword evidence="1" id="KW-0732">Signal</keyword>
<dbReference type="Proteomes" id="UP001150904">
    <property type="component" value="Unassembled WGS sequence"/>
</dbReference>
<sequence length="118" mass="12821">MKISALALAALLPAGIFAQDASATNHPDFHVVEAREIEKRDVKGKVLVDGLRYRTCPRTSCPALGQYASGTAIEIQCFTRTDTTVVDGDAGWAKLSNGDWVAMAFGKYITWYSTLYAC</sequence>
<evidence type="ECO:0008006" key="4">
    <source>
        <dbReference type="Google" id="ProtNLM"/>
    </source>
</evidence>
<feature type="signal peptide" evidence="1">
    <location>
        <begin position="1"/>
        <end position="18"/>
    </location>
</feature>
<gene>
    <name evidence="2" type="ORF">N7498_010128</name>
</gene>
<dbReference type="EMBL" id="JAPQKR010000016">
    <property type="protein sequence ID" value="KAJ5191143.1"/>
    <property type="molecule type" value="Genomic_DNA"/>
</dbReference>
<keyword evidence="3" id="KW-1185">Reference proteome</keyword>
<evidence type="ECO:0000313" key="3">
    <source>
        <dbReference type="Proteomes" id="UP001150904"/>
    </source>
</evidence>
<dbReference type="OrthoDB" id="2251794at2759"/>
<name>A0A9W9J5U8_9EURO</name>
<accession>A0A9W9J5U8</accession>